<dbReference type="Pfam" id="PF00170">
    <property type="entry name" value="bZIP_1"/>
    <property type="match status" value="1"/>
</dbReference>
<evidence type="ECO:0000256" key="8">
    <source>
        <dbReference type="SAM" id="MobiDB-lite"/>
    </source>
</evidence>
<sequence>MHLVINWIAFSEEIFVTIYRANIFFKLTVHFQVCRRTIYSVLVIPISNSSRAGSFCMSPNSMSSASAQFATSRRIGIYEPNRQISMWGDSFKADSSQNTGASTIVEADAKHDNRLGDIPLESPGPSKKYDQEANKPADKVLRRLAQNREAARKSRLRKKAYVQQLESSRLKLSQLEQELEHAKQQGVYVGGHLGDSSLGLSGTVNSGVAAFEMEYGHWVEEQNRQTGELRAALQAHVSDIELRMLVESGMSHYDNLFHIKAIAAKSDVFYLMSGMWKTPAERFFLWIGGFRPSELLKVLSPQLEPLTEQQVVAVCNLQQSSQQAEDALSQGMDKLQQTLAETLTSDPLGASGVATYMGQMANAMGKLEGLVNFVNQADHLRQQTLQQMYKILTTRQAARGLLVLGDYFQRLRALSSLWTARPHEPA</sequence>
<dbReference type="KEGG" id="pda:103715231"/>
<dbReference type="SUPFAM" id="SSF57959">
    <property type="entry name" value="Leucine zipper domain"/>
    <property type="match status" value="1"/>
</dbReference>
<dbReference type="FunFam" id="1.20.5.170:FF:000019">
    <property type="entry name" value="BZIP family transcription factor"/>
    <property type="match status" value="1"/>
</dbReference>
<feature type="region of interest" description="Disordered" evidence="8">
    <location>
        <begin position="112"/>
        <end position="136"/>
    </location>
</feature>
<proteinExistence type="inferred from homology"/>
<dbReference type="Gene3D" id="1.20.5.170">
    <property type="match status" value="1"/>
</dbReference>
<dbReference type="GO" id="GO:0043565">
    <property type="term" value="F:sequence-specific DNA binding"/>
    <property type="evidence" value="ECO:0007669"/>
    <property type="project" value="InterPro"/>
</dbReference>
<dbReference type="GeneID" id="103715231"/>
<evidence type="ECO:0000313" key="11">
    <source>
        <dbReference type="Proteomes" id="UP000228380"/>
    </source>
</evidence>
<organism evidence="11 12">
    <name type="scientific">Phoenix dactylifera</name>
    <name type="common">Date palm</name>
    <dbReference type="NCBI Taxonomy" id="42345"/>
    <lineage>
        <taxon>Eukaryota</taxon>
        <taxon>Viridiplantae</taxon>
        <taxon>Streptophyta</taxon>
        <taxon>Embryophyta</taxon>
        <taxon>Tracheophyta</taxon>
        <taxon>Spermatophyta</taxon>
        <taxon>Magnoliopsida</taxon>
        <taxon>Liliopsida</taxon>
        <taxon>Arecaceae</taxon>
        <taxon>Coryphoideae</taxon>
        <taxon>Phoeniceae</taxon>
        <taxon>Phoenix</taxon>
    </lineage>
</organism>
<dbReference type="GO" id="GO:0005634">
    <property type="term" value="C:nucleus"/>
    <property type="evidence" value="ECO:0007669"/>
    <property type="project" value="UniProtKB-SubCell"/>
</dbReference>
<dbReference type="PANTHER" id="PTHR45693:SF36">
    <property type="entry name" value="TRANSCRIPTION FACTOR TGA4"/>
    <property type="match status" value="1"/>
</dbReference>
<name>A0A8B7CKR5_PHODC</name>
<evidence type="ECO:0000256" key="7">
    <source>
        <dbReference type="SAM" id="Coils"/>
    </source>
</evidence>
<feature type="compositionally biased region" description="Basic and acidic residues" evidence="8">
    <location>
        <begin position="127"/>
        <end position="136"/>
    </location>
</feature>
<keyword evidence="3" id="KW-0805">Transcription regulation</keyword>
<comment type="subcellular location">
    <subcellularLocation>
        <location evidence="1">Nucleus</location>
    </subcellularLocation>
</comment>
<dbReference type="GO" id="GO:0006351">
    <property type="term" value="P:DNA-templated transcription"/>
    <property type="evidence" value="ECO:0007669"/>
    <property type="project" value="InterPro"/>
</dbReference>
<evidence type="ECO:0000259" key="9">
    <source>
        <dbReference type="PROSITE" id="PS50217"/>
    </source>
</evidence>
<protein>
    <submittedName>
        <fullName evidence="12">Transcription factor TGA4-like isoform X1</fullName>
    </submittedName>
</protein>
<comment type="similarity">
    <text evidence="2">Belongs to the bZIP family.</text>
</comment>
<evidence type="ECO:0000256" key="1">
    <source>
        <dbReference type="ARBA" id="ARBA00004123"/>
    </source>
</evidence>
<keyword evidence="11" id="KW-1185">Reference proteome</keyword>
<keyword evidence="7" id="KW-0175">Coiled coil</keyword>
<dbReference type="OrthoDB" id="2015618at2759"/>
<dbReference type="PROSITE" id="PS00036">
    <property type="entry name" value="BZIP_BASIC"/>
    <property type="match status" value="1"/>
</dbReference>
<keyword evidence="5" id="KW-0804">Transcription</keyword>
<evidence type="ECO:0000256" key="2">
    <source>
        <dbReference type="ARBA" id="ARBA00007163"/>
    </source>
</evidence>
<accession>A0A8B7CKR5</accession>
<dbReference type="PANTHER" id="PTHR45693">
    <property type="entry name" value="TRANSCRIPTION FACTOR TGA9"/>
    <property type="match status" value="1"/>
</dbReference>
<keyword evidence="6" id="KW-0539">Nucleus</keyword>
<evidence type="ECO:0000256" key="3">
    <source>
        <dbReference type="ARBA" id="ARBA00023015"/>
    </source>
</evidence>
<dbReference type="PROSITE" id="PS51806">
    <property type="entry name" value="DOG1"/>
    <property type="match status" value="1"/>
</dbReference>
<feature type="domain" description="DOG1" evidence="10">
    <location>
        <begin position="208"/>
        <end position="421"/>
    </location>
</feature>
<dbReference type="GO" id="GO:0003700">
    <property type="term" value="F:DNA-binding transcription factor activity"/>
    <property type="evidence" value="ECO:0007669"/>
    <property type="project" value="InterPro"/>
</dbReference>
<feature type="domain" description="BZIP" evidence="9">
    <location>
        <begin position="137"/>
        <end position="180"/>
    </location>
</feature>
<dbReference type="Pfam" id="PF14144">
    <property type="entry name" value="DOG1"/>
    <property type="match status" value="1"/>
</dbReference>
<dbReference type="RefSeq" id="XP_008801018.3">
    <property type="nucleotide sequence ID" value="XM_008802796.4"/>
</dbReference>
<evidence type="ECO:0000256" key="6">
    <source>
        <dbReference type="ARBA" id="ARBA00023242"/>
    </source>
</evidence>
<dbReference type="InterPro" id="IPR025422">
    <property type="entry name" value="TGA_domain"/>
</dbReference>
<dbReference type="SMART" id="SM00338">
    <property type="entry name" value="BRLZ"/>
    <property type="match status" value="1"/>
</dbReference>
<dbReference type="AlphaFoldDB" id="A0A8B7CKR5"/>
<keyword evidence="4" id="KW-0238">DNA-binding</keyword>
<reference evidence="12" key="1">
    <citation type="submission" date="2025-08" db="UniProtKB">
        <authorList>
            <consortium name="RefSeq"/>
        </authorList>
    </citation>
    <scope>IDENTIFICATION</scope>
    <source>
        <tissue evidence="12">Young leaves</tissue>
    </source>
</reference>
<evidence type="ECO:0000256" key="5">
    <source>
        <dbReference type="ARBA" id="ARBA00023163"/>
    </source>
</evidence>
<feature type="coiled-coil region" evidence="7">
    <location>
        <begin position="158"/>
        <end position="185"/>
    </location>
</feature>
<gene>
    <name evidence="12" type="primary">LOC103715231</name>
</gene>
<dbReference type="InterPro" id="IPR046347">
    <property type="entry name" value="bZIP_sf"/>
</dbReference>
<evidence type="ECO:0000256" key="4">
    <source>
        <dbReference type="ARBA" id="ARBA00023125"/>
    </source>
</evidence>
<dbReference type="CDD" id="cd14708">
    <property type="entry name" value="bZIP_HBP1b-like"/>
    <property type="match status" value="1"/>
</dbReference>
<evidence type="ECO:0000259" key="10">
    <source>
        <dbReference type="PROSITE" id="PS51806"/>
    </source>
</evidence>
<dbReference type="InterPro" id="IPR004827">
    <property type="entry name" value="bZIP"/>
</dbReference>
<dbReference type="PROSITE" id="PS50217">
    <property type="entry name" value="BZIP"/>
    <property type="match status" value="1"/>
</dbReference>
<evidence type="ECO:0000313" key="12">
    <source>
        <dbReference type="RefSeq" id="XP_008801018.3"/>
    </source>
</evidence>
<dbReference type="Proteomes" id="UP000228380">
    <property type="component" value="Unplaced"/>
</dbReference>